<name>A0A8S3WKW3_PARAO</name>
<evidence type="ECO:0000256" key="1">
    <source>
        <dbReference type="SAM" id="MobiDB-lite"/>
    </source>
</evidence>
<evidence type="ECO:0000313" key="3">
    <source>
        <dbReference type="Proteomes" id="UP000691718"/>
    </source>
</evidence>
<gene>
    <name evidence="2" type="ORF">PAPOLLO_LOCUS7535</name>
</gene>
<sequence length="160" mass="16470">MFCLHFRAHQGVSASVVVARPLLLIASSSSAAPSPLADQGVSASAVVPRPLSLIASSSSAAPSPLADQAASVLGIVLRPALTPSPAISYVVPSPAVEPSSEESKNEEMAVPFLPCTIRSLLETPMYEVEELTAEPITQSISESAAEPEARVPAPMATDQP</sequence>
<keyword evidence="3" id="KW-1185">Reference proteome</keyword>
<dbReference type="Proteomes" id="UP000691718">
    <property type="component" value="Unassembled WGS sequence"/>
</dbReference>
<dbReference type="EMBL" id="CAJQZP010000527">
    <property type="protein sequence ID" value="CAG4966095.1"/>
    <property type="molecule type" value="Genomic_DNA"/>
</dbReference>
<protein>
    <submittedName>
        <fullName evidence="2">(apollo) hypothetical protein</fullName>
    </submittedName>
</protein>
<dbReference type="AlphaFoldDB" id="A0A8S3WKW3"/>
<proteinExistence type="predicted"/>
<comment type="caution">
    <text evidence="2">The sequence shown here is derived from an EMBL/GenBank/DDBJ whole genome shotgun (WGS) entry which is preliminary data.</text>
</comment>
<evidence type="ECO:0000313" key="2">
    <source>
        <dbReference type="EMBL" id="CAG4966095.1"/>
    </source>
</evidence>
<reference evidence="2" key="1">
    <citation type="submission" date="2021-04" db="EMBL/GenBank/DDBJ databases">
        <authorList>
            <person name="Tunstrom K."/>
        </authorList>
    </citation>
    <scope>NUCLEOTIDE SEQUENCE</scope>
</reference>
<organism evidence="2 3">
    <name type="scientific">Parnassius apollo</name>
    <name type="common">Apollo butterfly</name>
    <name type="synonym">Papilio apollo</name>
    <dbReference type="NCBI Taxonomy" id="110799"/>
    <lineage>
        <taxon>Eukaryota</taxon>
        <taxon>Metazoa</taxon>
        <taxon>Ecdysozoa</taxon>
        <taxon>Arthropoda</taxon>
        <taxon>Hexapoda</taxon>
        <taxon>Insecta</taxon>
        <taxon>Pterygota</taxon>
        <taxon>Neoptera</taxon>
        <taxon>Endopterygota</taxon>
        <taxon>Lepidoptera</taxon>
        <taxon>Glossata</taxon>
        <taxon>Ditrysia</taxon>
        <taxon>Papilionoidea</taxon>
        <taxon>Papilionidae</taxon>
        <taxon>Parnassiinae</taxon>
        <taxon>Parnassini</taxon>
        <taxon>Parnassius</taxon>
        <taxon>Parnassius</taxon>
    </lineage>
</organism>
<feature type="region of interest" description="Disordered" evidence="1">
    <location>
        <begin position="138"/>
        <end position="160"/>
    </location>
</feature>
<accession>A0A8S3WKW3</accession>